<organism evidence="1">
    <name type="scientific">marine sediment metagenome</name>
    <dbReference type="NCBI Taxonomy" id="412755"/>
    <lineage>
        <taxon>unclassified sequences</taxon>
        <taxon>metagenomes</taxon>
        <taxon>ecological metagenomes</taxon>
    </lineage>
</organism>
<accession>A0A0F9DN15</accession>
<comment type="caution">
    <text evidence="1">The sequence shown here is derived from an EMBL/GenBank/DDBJ whole genome shotgun (WGS) entry which is preliminary data.</text>
</comment>
<proteinExistence type="predicted"/>
<reference evidence="1" key="1">
    <citation type="journal article" date="2015" name="Nature">
        <title>Complex archaea that bridge the gap between prokaryotes and eukaryotes.</title>
        <authorList>
            <person name="Spang A."/>
            <person name="Saw J.H."/>
            <person name="Jorgensen S.L."/>
            <person name="Zaremba-Niedzwiedzka K."/>
            <person name="Martijn J."/>
            <person name="Lind A.E."/>
            <person name="van Eijk R."/>
            <person name="Schleper C."/>
            <person name="Guy L."/>
            <person name="Ettema T.J."/>
        </authorList>
    </citation>
    <scope>NUCLEOTIDE SEQUENCE</scope>
</reference>
<sequence>MLNLYTITESNKPKEPTVFELANKRAEQEVTGFEEAVRVVVQSRRYDGGQIDMFPDELIEISSLFLPKVRG</sequence>
<evidence type="ECO:0000313" key="1">
    <source>
        <dbReference type="EMBL" id="KKL55196.1"/>
    </source>
</evidence>
<dbReference type="EMBL" id="LAZR01030925">
    <property type="protein sequence ID" value="KKL55196.1"/>
    <property type="molecule type" value="Genomic_DNA"/>
</dbReference>
<dbReference type="AlphaFoldDB" id="A0A0F9DN15"/>
<protein>
    <submittedName>
        <fullName evidence="1">Uncharacterized protein</fullName>
    </submittedName>
</protein>
<gene>
    <name evidence="1" type="ORF">LCGC14_2257800</name>
</gene>
<name>A0A0F9DN15_9ZZZZ</name>